<dbReference type="EMBL" id="AMRV01000001">
    <property type="protein sequence ID" value="EMD84163.1"/>
    <property type="molecule type" value="Genomic_DNA"/>
</dbReference>
<evidence type="ECO:0000256" key="7">
    <source>
        <dbReference type="NCBIfam" id="TIGR02488"/>
    </source>
</evidence>
<feature type="domain" description="Flagellar hook protein FlgE/F/G-like D1" evidence="11">
    <location>
        <begin position="96"/>
        <end position="159"/>
    </location>
</feature>
<dbReference type="InterPro" id="IPR012834">
    <property type="entry name" value="FlgG_G_neg"/>
</dbReference>
<dbReference type="Proteomes" id="UP000011717">
    <property type="component" value="Unassembled WGS sequence"/>
</dbReference>
<evidence type="ECO:0000259" key="10">
    <source>
        <dbReference type="Pfam" id="PF06429"/>
    </source>
</evidence>
<dbReference type="InterPro" id="IPR001444">
    <property type="entry name" value="Flag_bb_rod_N"/>
</dbReference>
<keyword evidence="12" id="KW-0282">Flagellum</keyword>
<keyword evidence="12" id="KW-0966">Cell projection</keyword>
<evidence type="ECO:0000256" key="8">
    <source>
        <dbReference type="RuleBase" id="RU362116"/>
    </source>
</evidence>
<dbReference type="PROSITE" id="PS00588">
    <property type="entry name" value="FLAGELLA_BB_ROD"/>
    <property type="match status" value="1"/>
</dbReference>
<reference evidence="12 13" key="1">
    <citation type="journal article" date="2013" name="Genome Announc.">
        <title>Draft Genome Sequence of Strain JLT2015T, Belonging to the Family Sphingomonadaceae of the Alphaproteobacteria.</title>
        <authorList>
            <person name="Tang K."/>
            <person name="Liu K."/>
            <person name="Li S."/>
            <person name="Jiao N."/>
        </authorList>
    </citation>
    <scope>NUCLEOTIDE SEQUENCE [LARGE SCALE GENOMIC DNA]</scope>
    <source>
        <strain evidence="12 13">JLT2015</strain>
    </source>
</reference>
<dbReference type="Pfam" id="PF06429">
    <property type="entry name" value="Flg_bbr_C"/>
    <property type="match status" value="1"/>
</dbReference>
<dbReference type="SUPFAM" id="SSF117143">
    <property type="entry name" value="Flagellar hook protein flgE"/>
    <property type="match status" value="1"/>
</dbReference>
<comment type="subcellular location">
    <subcellularLocation>
        <location evidence="1 8">Bacterial flagellum basal body</location>
    </subcellularLocation>
</comment>
<keyword evidence="4 8" id="KW-0975">Bacterial flagellum</keyword>
<evidence type="ECO:0000256" key="2">
    <source>
        <dbReference type="ARBA" id="ARBA00009677"/>
    </source>
</evidence>
<dbReference type="InterPro" id="IPR019776">
    <property type="entry name" value="Flagellar_basal_body_rod_CS"/>
</dbReference>
<evidence type="ECO:0000259" key="11">
    <source>
        <dbReference type="Pfam" id="PF22692"/>
    </source>
</evidence>
<comment type="similarity">
    <text evidence="2 8">Belongs to the flagella basal body rod proteins family.</text>
</comment>
<dbReference type="InterPro" id="IPR020013">
    <property type="entry name" value="Flagellar_FlgE/F/G"/>
</dbReference>
<dbReference type="Pfam" id="PF22692">
    <property type="entry name" value="LlgE_F_G_D1"/>
    <property type="match status" value="1"/>
</dbReference>
<evidence type="ECO:0000313" key="13">
    <source>
        <dbReference type="Proteomes" id="UP000011717"/>
    </source>
</evidence>
<evidence type="ECO:0000313" key="12">
    <source>
        <dbReference type="EMBL" id="EMD84163.1"/>
    </source>
</evidence>
<dbReference type="PATRIC" id="fig|1234595.3.peg.93"/>
<protein>
    <recommendedName>
        <fullName evidence="3 7">Flagellar basal-body rod protein FlgG</fullName>
    </recommendedName>
    <alternativeName>
        <fullName evidence="6 8">Distal rod protein</fullName>
    </alternativeName>
</protein>
<dbReference type="RefSeq" id="WP_008599464.1">
    <property type="nucleotide sequence ID" value="NZ_AMRV01000001.1"/>
</dbReference>
<evidence type="ECO:0000256" key="3">
    <source>
        <dbReference type="ARBA" id="ARBA00017948"/>
    </source>
</evidence>
<dbReference type="OrthoDB" id="9804559at2"/>
<keyword evidence="13" id="KW-1185">Reference proteome</keyword>
<dbReference type="Pfam" id="PF00460">
    <property type="entry name" value="Flg_bb_rod"/>
    <property type="match status" value="1"/>
</dbReference>
<organism evidence="12 13">
    <name type="scientific">Pacificimonas flava</name>
    <dbReference type="NCBI Taxonomy" id="1234595"/>
    <lineage>
        <taxon>Bacteria</taxon>
        <taxon>Pseudomonadati</taxon>
        <taxon>Pseudomonadota</taxon>
        <taxon>Alphaproteobacteria</taxon>
        <taxon>Sphingomonadales</taxon>
        <taxon>Sphingosinicellaceae</taxon>
        <taxon>Pacificimonas</taxon>
    </lineage>
</organism>
<dbReference type="GO" id="GO:0071978">
    <property type="term" value="P:bacterial-type flagellum-dependent swarming motility"/>
    <property type="evidence" value="ECO:0007669"/>
    <property type="project" value="TreeGrafter"/>
</dbReference>
<keyword evidence="12" id="KW-0969">Cilium</keyword>
<dbReference type="NCBIfam" id="TIGR03506">
    <property type="entry name" value="FlgEFG_subfam"/>
    <property type="match status" value="2"/>
</dbReference>
<evidence type="ECO:0000256" key="5">
    <source>
        <dbReference type="ARBA" id="ARBA00025933"/>
    </source>
</evidence>
<dbReference type="AlphaFoldDB" id="M2U851"/>
<comment type="subunit">
    <text evidence="5 8">The basal body constitutes a major portion of the flagellar organelle and consists of four rings (L,P,S, and M) mounted on a central rod. The rod consists of about 26 subunits of FlgG in the distal portion, and FlgB, FlgC and FlgF are thought to build up the proximal portion of the rod with about 6 subunits each.</text>
</comment>
<proteinExistence type="inferred from homology"/>
<dbReference type="PANTHER" id="PTHR30435">
    <property type="entry name" value="FLAGELLAR PROTEIN"/>
    <property type="match status" value="1"/>
</dbReference>
<comment type="caution">
    <text evidence="12">The sequence shown here is derived from an EMBL/GenBank/DDBJ whole genome shotgun (WGS) entry which is preliminary data.</text>
</comment>
<gene>
    <name evidence="12" type="ORF">C725_0093</name>
</gene>
<dbReference type="GO" id="GO:0009426">
    <property type="term" value="C:bacterial-type flagellum basal body, distal rod"/>
    <property type="evidence" value="ECO:0007669"/>
    <property type="project" value="UniProtKB-UniRule"/>
</dbReference>
<dbReference type="InterPro" id="IPR010930">
    <property type="entry name" value="Flg_bb/hook_C_dom"/>
</dbReference>
<feature type="domain" description="Flagellar basal body rod protein N-terminal" evidence="9">
    <location>
        <begin position="6"/>
        <end position="35"/>
    </location>
</feature>
<evidence type="ECO:0000256" key="1">
    <source>
        <dbReference type="ARBA" id="ARBA00004117"/>
    </source>
</evidence>
<sequence length="261" mass="27820">MSSALHIARSGLDAQDMRMRVISNNLANVNTTGFKRDRADFETLMYQNLSQVGAPTSAETEQASGLNVGTGVRIAGTERMFGQGELMQTENPLDMAMDGPGYFMVTRPDGSIAYSRDGAFRISDQGEMVTTQGYPLEPAVNIPEGAQSLSVGNDGTVTVVMPGQAEPVEVGKIDIASFINEGGLQPIGDNFYLETGASGPPIVGEPGLEGRGSIRQGALEASNVNVVEELVSMIETQRAYEVNSKVISTVDGMLRYVTQNM</sequence>
<accession>M2U851</accession>
<dbReference type="InterPro" id="IPR037925">
    <property type="entry name" value="FlgE/F/G-like"/>
</dbReference>
<dbReference type="PANTHER" id="PTHR30435:SF19">
    <property type="entry name" value="FLAGELLAR BASAL-BODY ROD PROTEIN FLGG"/>
    <property type="match status" value="1"/>
</dbReference>
<evidence type="ECO:0000256" key="4">
    <source>
        <dbReference type="ARBA" id="ARBA00023143"/>
    </source>
</evidence>
<evidence type="ECO:0000256" key="6">
    <source>
        <dbReference type="ARBA" id="ARBA00032912"/>
    </source>
</evidence>
<evidence type="ECO:0000259" key="9">
    <source>
        <dbReference type="Pfam" id="PF00460"/>
    </source>
</evidence>
<name>M2U851_9SPHN</name>
<feature type="domain" description="Flagellar basal-body/hook protein C-terminal" evidence="10">
    <location>
        <begin position="215"/>
        <end position="259"/>
    </location>
</feature>
<dbReference type="InterPro" id="IPR053967">
    <property type="entry name" value="LlgE_F_G-like_D1"/>
</dbReference>
<dbReference type="NCBIfam" id="TIGR02488">
    <property type="entry name" value="flgG_G_neg"/>
    <property type="match status" value="1"/>
</dbReference>